<dbReference type="Pfam" id="PF01872">
    <property type="entry name" value="RibD_C"/>
    <property type="match status" value="1"/>
</dbReference>
<dbReference type="PANTHER" id="PTHR38011">
    <property type="entry name" value="DIHYDROFOLATE REDUCTASE FAMILY PROTEIN (AFU_ORTHOLOGUE AFUA_8G06820)"/>
    <property type="match status" value="1"/>
</dbReference>
<keyword evidence="3" id="KW-1185">Reference proteome</keyword>
<dbReference type="InterPro" id="IPR024072">
    <property type="entry name" value="DHFR-like_dom_sf"/>
</dbReference>
<dbReference type="EMBL" id="WELI01000001">
    <property type="protein sequence ID" value="KAB7732578.1"/>
    <property type="molecule type" value="Genomic_DNA"/>
</dbReference>
<dbReference type="GO" id="GO:0008703">
    <property type="term" value="F:5-amino-6-(5-phosphoribosylamino)uracil reductase activity"/>
    <property type="evidence" value="ECO:0007669"/>
    <property type="project" value="InterPro"/>
</dbReference>
<dbReference type="Gene3D" id="3.40.430.10">
    <property type="entry name" value="Dihydrofolate Reductase, subunit A"/>
    <property type="match status" value="1"/>
</dbReference>
<dbReference type="PANTHER" id="PTHR38011:SF11">
    <property type="entry name" value="2,5-DIAMINO-6-RIBOSYLAMINO-4(3H)-PYRIMIDINONE 5'-PHOSPHATE REDUCTASE"/>
    <property type="match status" value="1"/>
</dbReference>
<evidence type="ECO:0000313" key="3">
    <source>
        <dbReference type="Proteomes" id="UP000488299"/>
    </source>
</evidence>
<comment type="caution">
    <text evidence="2">The sequence shown here is derived from an EMBL/GenBank/DDBJ whole genome shotgun (WGS) entry which is preliminary data.</text>
</comment>
<evidence type="ECO:0000259" key="1">
    <source>
        <dbReference type="Pfam" id="PF01872"/>
    </source>
</evidence>
<dbReference type="InterPro" id="IPR002734">
    <property type="entry name" value="RibDG_C"/>
</dbReference>
<evidence type="ECO:0000313" key="2">
    <source>
        <dbReference type="EMBL" id="KAB7732578.1"/>
    </source>
</evidence>
<organism evidence="2 3">
    <name type="scientific">Rudanella paleaurantiibacter</name>
    <dbReference type="NCBI Taxonomy" id="2614655"/>
    <lineage>
        <taxon>Bacteria</taxon>
        <taxon>Pseudomonadati</taxon>
        <taxon>Bacteroidota</taxon>
        <taxon>Cytophagia</taxon>
        <taxon>Cytophagales</taxon>
        <taxon>Cytophagaceae</taxon>
        <taxon>Rudanella</taxon>
    </lineage>
</organism>
<dbReference type="SUPFAM" id="SSF53597">
    <property type="entry name" value="Dihydrofolate reductase-like"/>
    <property type="match status" value="1"/>
</dbReference>
<accession>A0A7J5U409</accession>
<dbReference type="AlphaFoldDB" id="A0A7J5U409"/>
<dbReference type="RefSeq" id="WP_152122006.1">
    <property type="nucleotide sequence ID" value="NZ_WELI01000001.1"/>
</dbReference>
<name>A0A7J5U409_9BACT</name>
<proteinExistence type="predicted"/>
<protein>
    <submittedName>
        <fullName evidence="2">Dihydrofolate reductase</fullName>
    </submittedName>
</protein>
<dbReference type="GO" id="GO:0009231">
    <property type="term" value="P:riboflavin biosynthetic process"/>
    <property type="evidence" value="ECO:0007669"/>
    <property type="project" value="InterPro"/>
</dbReference>
<dbReference type="InterPro" id="IPR050765">
    <property type="entry name" value="Riboflavin_Biosynth_HTPR"/>
</dbReference>
<feature type="domain" description="Bacterial bifunctional deaminase-reductase C-terminal" evidence="1">
    <location>
        <begin position="6"/>
        <end position="175"/>
    </location>
</feature>
<dbReference type="Proteomes" id="UP000488299">
    <property type="component" value="Unassembled WGS sequence"/>
</dbReference>
<gene>
    <name evidence="2" type="ORF">F5984_01065</name>
</gene>
<sequence length="184" mass="20196">MTSTPNISVFIATSLDGFIARPDGSIDWLTHSDYQIDGEDFGYQSFMNSVDMIIMGRNTYETVLGFGGEWPYRGKRMLILSSRQLAIPSALAHEVEATQLPPAELVAQLAERGVRQVYLDGGRTIQGFLAAGLVHELTITRIPVLLGEGIPLFGATGHDIALHHTETRAFPNGFVQSRYTVKTT</sequence>
<reference evidence="2 3" key="1">
    <citation type="submission" date="2019-10" db="EMBL/GenBank/DDBJ databases">
        <title>Rudanella paleaurantiibacter sp. nov., isolated from sludge.</title>
        <authorList>
            <person name="Xu S.Q."/>
        </authorList>
    </citation>
    <scope>NUCLEOTIDE SEQUENCE [LARGE SCALE GENOMIC DNA]</scope>
    <source>
        <strain evidence="2 3">HX-22-17</strain>
    </source>
</reference>